<feature type="domain" description="BTB" evidence="3">
    <location>
        <begin position="32"/>
        <end position="101"/>
    </location>
</feature>
<dbReference type="AlphaFoldDB" id="A0A9Q0LNL7"/>
<protein>
    <recommendedName>
        <fullName evidence="3">BTB domain-containing protein</fullName>
    </recommendedName>
</protein>
<comment type="caution">
    <text evidence="4">The sequence shown here is derived from an EMBL/GenBank/DDBJ whole genome shotgun (WGS) entry which is preliminary data.</text>
</comment>
<dbReference type="InterPro" id="IPR000210">
    <property type="entry name" value="BTB/POZ_dom"/>
</dbReference>
<keyword evidence="2" id="KW-0677">Repeat</keyword>
<accession>A0A9Q0LNL7</accession>
<dbReference type="SMART" id="SM00875">
    <property type="entry name" value="BACK"/>
    <property type="match status" value="1"/>
</dbReference>
<dbReference type="CDD" id="cd18186">
    <property type="entry name" value="BTB_POZ_ZBTB_KLHL-like"/>
    <property type="match status" value="1"/>
</dbReference>
<dbReference type="InterPro" id="IPR011333">
    <property type="entry name" value="SKP1/BTB/POZ_sf"/>
</dbReference>
<evidence type="ECO:0000259" key="3">
    <source>
        <dbReference type="PROSITE" id="PS50097"/>
    </source>
</evidence>
<dbReference type="Pfam" id="PF00651">
    <property type="entry name" value="BTB"/>
    <property type="match status" value="1"/>
</dbReference>
<evidence type="ECO:0000313" key="5">
    <source>
        <dbReference type="Proteomes" id="UP001149090"/>
    </source>
</evidence>
<keyword evidence="5" id="KW-1185">Reference proteome</keyword>
<gene>
    <name evidence="4" type="ORF">M0811_00184</name>
</gene>
<dbReference type="InterPro" id="IPR011705">
    <property type="entry name" value="BACK"/>
</dbReference>
<dbReference type="Gene3D" id="1.25.40.420">
    <property type="match status" value="1"/>
</dbReference>
<dbReference type="PANTHER" id="PTHR45632">
    <property type="entry name" value="LD33804P"/>
    <property type="match status" value="1"/>
</dbReference>
<dbReference type="Pfam" id="PF07707">
    <property type="entry name" value="BACK"/>
    <property type="match status" value="1"/>
</dbReference>
<dbReference type="OrthoDB" id="6418787at2759"/>
<dbReference type="PROSITE" id="PS50097">
    <property type="entry name" value="BTB"/>
    <property type="match status" value="1"/>
</dbReference>
<dbReference type="Gene3D" id="3.30.710.10">
    <property type="entry name" value="Potassium Channel Kv1.1, Chain A"/>
    <property type="match status" value="1"/>
</dbReference>
<keyword evidence="1" id="KW-0880">Kelch repeat</keyword>
<dbReference type="Proteomes" id="UP001149090">
    <property type="component" value="Unassembled WGS sequence"/>
</dbReference>
<sequence length="230" mass="27500">METYSNLEKLSNDLKNLFQNQNQNEKEEETYFDFEIICEQDQTSFKTHKSILSSRSQYFKSLFNSKMKEYQENKLILQEVSSPILSSILNYFYSGKIEINSENAIQILIFSSKYLIDELIEFSSNFIKNNLQFEIIIDILKLSESMNFNQLLDSSYKFILDNFEEFIKTSFFLELEENHLNSILSNDNISINEFKLFQSIIKWGKHKSNINQKFEQRRKRKNSKSNFQCY</sequence>
<evidence type="ECO:0000256" key="1">
    <source>
        <dbReference type="ARBA" id="ARBA00022441"/>
    </source>
</evidence>
<organism evidence="4 5">
    <name type="scientific">Anaeramoeba ignava</name>
    <name type="common">Anaerobic marine amoeba</name>
    <dbReference type="NCBI Taxonomy" id="1746090"/>
    <lineage>
        <taxon>Eukaryota</taxon>
        <taxon>Metamonada</taxon>
        <taxon>Anaeramoebidae</taxon>
        <taxon>Anaeramoeba</taxon>
    </lineage>
</organism>
<dbReference type="SUPFAM" id="SSF54695">
    <property type="entry name" value="POZ domain"/>
    <property type="match status" value="1"/>
</dbReference>
<evidence type="ECO:0000313" key="4">
    <source>
        <dbReference type="EMBL" id="KAJ5076866.1"/>
    </source>
</evidence>
<name>A0A9Q0LNL7_ANAIG</name>
<dbReference type="SMART" id="SM00225">
    <property type="entry name" value="BTB"/>
    <property type="match status" value="1"/>
</dbReference>
<reference evidence="4" key="1">
    <citation type="submission" date="2022-10" db="EMBL/GenBank/DDBJ databases">
        <title>Novel sulphate-reducing endosymbionts in the free-living metamonad Anaeramoeba.</title>
        <authorList>
            <person name="Jerlstrom-Hultqvist J."/>
            <person name="Cepicka I."/>
            <person name="Gallot-Lavallee L."/>
            <person name="Salas-Leiva D."/>
            <person name="Curtis B.A."/>
            <person name="Zahonova K."/>
            <person name="Pipaliya S."/>
            <person name="Dacks J."/>
            <person name="Roger A.J."/>
        </authorList>
    </citation>
    <scope>NUCLEOTIDE SEQUENCE</scope>
    <source>
        <strain evidence="4">BMAN</strain>
    </source>
</reference>
<dbReference type="EMBL" id="JAPDFW010000059">
    <property type="protein sequence ID" value="KAJ5076866.1"/>
    <property type="molecule type" value="Genomic_DNA"/>
</dbReference>
<dbReference type="PANTHER" id="PTHR45632:SF3">
    <property type="entry name" value="KELCH-LIKE PROTEIN 32"/>
    <property type="match status" value="1"/>
</dbReference>
<evidence type="ECO:0000256" key="2">
    <source>
        <dbReference type="ARBA" id="ARBA00022737"/>
    </source>
</evidence>
<proteinExistence type="predicted"/>